<dbReference type="SUPFAM" id="SSF53474">
    <property type="entry name" value="alpha/beta-Hydrolases"/>
    <property type="match status" value="1"/>
</dbReference>
<reference evidence="6 7" key="1">
    <citation type="submission" date="2019-05" db="EMBL/GenBank/DDBJ databases">
        <authorList>
            <person name="Lee S.D."/>
        </authorList>
    </citation>
    <scope>NUCLEOTIDE SEQUENCE [LARGE SCALE GENOMIC DNA]</scope>
    <source>
        <strain evidence="6 7">C5-26</strain>
    </source>
</reference>
<keyword evidence="2 6" id="KW-0378">Hydrolase</keyword>
<gene>
    <name evidence="6" type="ORF">FGL98_06535</name>
</gene>
<dbReference type="InterPro" id="IPR033140">
    <property type="entry name" value="Lipase_GDXG_put_SER_AS"/>
</dbReference>
<protein>
    <submittedName>
        <fullName evidence="6">Alpha/beta hydrolase</fullName>
    </submittedName>
</protein>
<dbReference type="Proteomes" id="UP000320244">
    <property type="component" value="Unassembled WGS sequence"/>
</dbReference>
<evidence type="ECO:0000256" key="3">
    <source>
        <dbReference type="PROSITE-ProRule" id="PRU10038"/>
    </source>
</evidence>
<comment type="caution">
    <text evidence="6">The sequence shown here is derived from an EMBL/GenBank/DDBJ whole genome shotgun (WGS) entry which is preliminary data.</text>
</comment>
<feature type="region of interest" description="Disordered" evidence="4">
    <location>
        <begin position="324"/>
        <end position="343"/>
    </location>
</feature>
<dbReference type="AlphaFoldDB" id="A0A563E529"/>
<feature type="domain" description="Alpha/beta hydrolase fold-3" evidence="5">
    <location>
        <begin position="91"/>
        <end position="295"/>
    </location>
</feature>
<keyword evidence="7" id="KW-1185">Reference proteome</keyword>
<organism evidence="6 7">
    <name type="scientific">Leekyejoonella antrihumi</name>
    <dbReference type="NCBI Taxonomy" id="1660198"/>
    <lineage>
        <taxon>Bacteria</taxon>
        <taxon>Bacillati</taxon>
        <taxon>Actinomycetota</taxon>
        <taxon>Actinomycetes</taxon>
        <taxon>Micrococcales</taxon>
        <taxon>Dermacoccaceae</taxon>
        <taxon>Leekyejoonella</taxon>
    </lineage>
</organism>
<evidence type="ECO:0000313" key="6">
    <source>
        <dbReference type="EMBL" id="TWP37399.1"/>
    </source>
</evidence>
<evidence type="ECO:0000313" key="7">
    <source>
        <dbReference type="Proteomes" id="UP000320244"/>
    </source>
</evidence>
<evidence type="ECO:0000259" key="5">
    <source>
        <dbReference type="Pfam" id="PF07859"/>
    </source>
</evidence>
<feature type="active site" evidence="3">
    <location>
        <position position="165"/>
    </location>
</feature>
<evidence type="ECO:0000256" key="2">
    <source>
        <dbReference type="ARBA" id="ARBA00022801"/>
    </source>
</evidence>
<dbReference type="OrthoDB" id="9803828at2"/>
<evidence type="ECO:0000256" key="1">
    <source>
        <dbReference type="ARBA" id="ARBA00010515"/>
    </source>
</evidence>
<comment type="similarity">
    <text evidence="1">Belongs to the 'GDXG' lipolytic enzyme family.</text>
</comment>
<proteinExistence type="inferred from homology"/>
<dbReference type="RefSeq" id="WP_146315920.1">
    <property type="nucleotide sequence ID" value="NZ_VCQV01000006.1"/>
</dbReference>
<dbReference type="EMBL" id="VCQV01000006">
    <property type="protein sequence ID" value="TWP37399.1"/>
    <property type="molecule type" value="Genomic_DNA"/>
</dbReference>
<dbReference type="PANTHER" id="PTHR48081">
    <property type="entry name" value="AB HYDROLASE SUPERFAMILY PROTEIN C4A8.06C"/>
    <property type="match status" value="1"/>
</dbReference>
<reference evidence="6 7" key="2">
    <citation type="submission" date="2019-08" db="EMBL/GenBank/DDBJ databases">
        <title>Jejuicoccus antrihumi gen. nov., sp. nov., a new member of the family Dermacoccaceae isolated from a cave.</title>
        <authorList>
            <person name="Schumann P."/>
            <person name="Kim I.S."/>
        </authorList>
    </citation>
    <scope>NUCLEOTIDE SEQUENCE [LARGE SCALE GENOMIC DNA]</scope>
    <source>
        <strain evidence="6 7">C5-26</strain>
    </source>
</reference>
<sequence>MAHVALVSPVHSKRTHRGLRSQALAKVLRVTAKPVLHAWSYAPSTIWPMRALDRLAEQLPPSPGTSIETVHLGRCKAEWIHGRGARDDTAVLYLHGGALITCSLATHRGLVSDVSRVCGAPALNVDFRMMPQVTIEDMVSDCLDGYRWLLARGYDGDQIVIAGDSAGGFLAFLTAFVIRDEGLPRPAALTCMSPLLDLDCTRKAASPFHDRCDVFTVRACDGLARYTASVDASHQVTGPRVSPIDADLHDLPPTLIQIGSPEILRPDAEEMVERLGHAGVPCELQVWRGQVHVFQAAASFLPEARSALRELGVFARRNVRHQRAADSPAVAATDPSALESKLG</sequence>
<evidence type="ECO:0000256" key="4">
    <source>
        <dbReference type="SAM" id="MobiDB-lite"/>
    </source>
</evidence>
<dbReference type="InterPro" id="IPR050300">
    <property type="entry name" value="GDXG_lipolytic_enzyme"/>
</dbReference>
<accession>A0A563E529</accession>
<dbReference type="InterPro" id="IPR029058">
    <property type="entry name" value="AB_hydrolase_fold"/>
</dbReference>
<dbReference type="Gene3D" id="3.40.50.1820">
    <property type="entry name" value="alpha/beta hydrolase"/>
    <property type="match status" value="1"/>
</dbReference>
<dbReference type="PANTHER" id="PTHR48081:SF30">
    <property type="entry name" value="ACETYL-HYDROLASE LIPR-RELATED"/>
    <property type="match status" value="1"/>
</dbReference>
<dbReference type="PROSITE" id="PS01174">
    <property type="entry name" value="LIPASE_GDXG_SER"/>
    <property type="match status" value="1"/>
</dbReference>
<name>A0A563E529_9MICO</name>
<dbReference type="InterPro" id="IPR013094">
    <property type="entry name" value="AB_hydrolase_3"/>
</dbReference>
<dbReference type="GO" id="GO:0004806">
    <property type="term" value="F:triacylglycerol lipase activity"/>
    <property type="evidence" value="ECO:0007669"/>
    <property type="project" value="TreeGrafter"/>
</dbReference>
<dbReference type="Pfam" id="PF07859">
    <property type="entry name" value="Abhydrolase_3"/>
    <property type="match status" value="1"/>
</dbReference>